<comment type="caution">
    <text evidence="1">The sequence shown here is derived from an EMBL/GenBank/DDBJ whole genome shotgun (WGS) entry which is preliminary data.</text>
</comment>
<evidence type="ECO:0000313" key="2">
    <source>
        <dbReference type="Proteomes" id="UP001207468"/>
    </source>
</evidence>
<proteinExistence type="predicted"/>
<dbReference type="EMBL" id="JAGFNK010000247">
    <property type="protein sequence ID" value="KAI9455650.1"/>
    <property type="molecule type" value="Genomic_DNA"/>
</dbReference>
<reference evidence="1" key="1">
    <citation type="submission" date="2021-03" db="EMBL/GenBank/DDBJ databases">
        <title>Evolutionary priming and transition to the ectomycorrhizal habit in an iconic lineage of mushroom-forming fungi: is preadaptation a requirement?</title>
        <authorList>
            <consortium name="DOE Joint Genome Institute"/>
            <person name="Looney B.P."/>
            <person name="Miyauchi S."/>
            <person name="Morin E."/>
            <person name="Drula E."/>
            <person name="Courty P.E."/>
            <person name="Chicoki N."/>
            <person name="Fauchery L."/>
            <person name="Kohler A."/>
            <person name="Kuo A."/>
            <person name="LaButti K."/>
            <person name="Pangilinan J."/>
            <person name="Lipzen A."/>
            <person name="Riley R."/>
            <person name="Andreopoulos W."/>
            <person name="He G."/>
            <person name="Johnson J."/>
            <person name="Barry K.W."/>
            <person name="Grigoriev I.V."/>
            <person name="Nagy L."/>
            <person name="Hibbett D."/>
            <person name="Henrissat B."/>
            <person name="Matheny P.B."/>
            <person name="Labbe J."/>
            <person name="Martin A.F."/>
        </authorList>
    </citation>
    <scope>NUCLEOTIDE SEQUENCE</scope>
    <source>
        <strain evidence="1">BPL698</strain>
    </source>
</reference>
<keyword evidence="2" id="KW-1185">Reference proteome</keyword>
<protein>
    <submittedName>
        <fullName evidence="1">Uncharacterized protein</fullName>
    </submittedName>
</protein>
<name>A0ACC0U0P5_9AGAM</name>
<organism evidence="1 2">
    <name type="scientific">Russula earlei</name>
    <dbReference type="NCBI Taxonomy" id="71964"/>
    <lineage>
        <taxon>Eukaryota</taxon>
        <taxon>Fungi</taxon>
        <taxon>Dikarya</taxon>
        <taxon>Basidiomycota</taxon>
        <taxon>Agaricomycotina</taxon>
        <taxon>Agaricomycetes</taxon>
        <taxon>Russulales</taxon>
        <taxon>Russulaceae</taxon>
        <taxon>Russula</taxon>
    </lineage>
</organism>
<accession>A0ACC0U0P5</accession>
<evidence type="ECO:0000313" key="1">
    <source>
        <dbReference type="EMBL" id="KAI9455650.1"/>
    </source>
</evidence>
<sequence>MQCIARGVQDLPITELELITVAFVALNFLMYILWWDKPLNVQGGASIQETKHGTDDIEATNSVGFGVHLKIHFPNFQPRMSEPREIFIARQRIRFQLFGKQHSDRRVSFILHESSHNS</sequence>
<dbReference type="Proteomes" id="UP001207468">
    <property type="component" value="Unassembled WGS sequence"/>
</dbReference>
<gene>
    <name evidence="1" type="ORF">F5148DRAFT_984709</name>
</gene>